<keyword evidence="2" id="KW-0238">DNA-binding</keyword>
<evidence type="ECO:0000259" key="4">
    <source>
        <dbReference type="PROSITE" id="PS50995"/>
    </source>
</evidence>
<dbReference type="GO" id="GO:0003677">
    <property type="term" value="F:DNA binding"/>
    <property type="evidence" value="ECO:0007669"/>
    <property type="project" value="UniProtKB-KW"/>
</dbReference>
<evidence type="ECO:0000256" key="2">
    <source>
        <dbReference type="ARBA" id="ARBA00023125"/>
    </source>
</evidence>
<comment type="caution">
    <text evidence="5">The sequence shown here is derived from an EMBL/GenBank/DDBJ whole genome shotgun (WGS) entry which is preliminary data.</text>
</comment>
<gene>
    <name evidence="5" type="ORF">D3870_15535</name>
</gene>
<evidence type="ECO:0000256" key="1">
    <source>
        <dbReference type="ARBA" id="ARBA00023015"/>
    </source>
</evidence>
<dbReference type="SMART" id="SM00347">
    <property type="entry name" value="HTH_MARR"/>
    <property type="match status" value="1"/>
</dbReference>
<dbReference type="AlphaFoldDB" id="A0A418X4B2"/>
<dbReference type="PANTHER" id="PTHR33164:SF57">
    <property type="entry name" value="MARR-FAMILY TRANSCRIPTIONAL REGULATOR"/>
    <property type="match status" value="1"/>
</dbReference>
<evidence type="ECO:0000256" key="3">
    <source>
        <dbReference type="ARBA" id="ARBA00023163"/>
    </source>
</evidence>
<dbReference type="InterPro" id="IPR036390">
    <property type="entry name" value="WH_DNA-bd_sf"/>
</dbReference>
<organism evidence="5 6">
    <name type="scientific">Noviherbaspirillum cavernae</name>
    <dbReference type="NCBI Taxonomy" id="2320862"/>
    <lineage>
        <taxon>Bacteria</taxon>
        <taxon>Pseudomonadati</taxon>
        <taxon>Pseudomonadota</taxon>
        <taxon>Betaproteobacteria</taxon>
        <taxon>Burkholderiales</taxon>
        <taxon>Oxalobacteraceae</taxon>
        <taxon>Noviherbaspirillum</taxon>
    </lineage>
</organism>
<keyword evidence="3" id="KW-0804">Transcription</keyword>
<dbReference type="GO" id="GO:0003700">
    <property type="term" value="F:DNA-binding transcription factor activity"/>
    <property type="evidence" value="ECO:0007669"/>
    <property type="project" value="InterPro"/>
</dbReference>
<dbReference type="PROSITE" id="PS50995">
    <property type="entry name" value="HTH_MARR_2"/>
    <property type="match status" value="1"/>
</dbReference>
<dbReference type="InterPro" id="IPR023187">
    <property type="entry name" value="Tscrpt_reg_MarR-type_CS"/>
</dbReference>
<dbReference type="PROSITE" id="PS01117">
    <property type="entry name" value="HTH_MARR_1"/>
    <property type="match status" value="1"/>
</dbReference>
<dbReference type="EMBL" id="QYUN01000002">
    <property type="protein sequence ID" value="RJG07221.1"/>
    <property type="molecule type" value="Genomic_DNA"/>
</dbReference>
<protein>
    <submittedName>
        <fullName evidence="5">MarR family transcriptional regulator</fullName>
    </submittedName>
</protein>
<dbReference type="PANTHER" id="PTHR33164">
    <property type="entry name" value="TRANSCRIPTIONAL REGULATOR, MARR FAMILY"/>
    <property type="match status" value="1"/>
</dbReference>
<reference evidence="5 6" key="1">
    <citation type="submission" date="2018-09" db="EMBL/GenBank/DDBJ databases">
        <authorList>
            <person name="Zhu H."/>
        </authorList>
    </citation>
    <scope>NUCLEOTIDE SEQUENCE [LARGE SCALE GENOMIC DNA]</scope>
    <source>
        <strain evidence="5 6">K2R10-39</strain>
    </source>
</reference>
<dbReference type="Pfam" id="PF01047">
    <property type="entry name" value="MarR"/>
    <property type="match status" value="1"/>
</dbReference>
<keyword evidence="6" id="KW-1185">Reference proteome</keyword>
<dbReference type="SUPFAM" id="SSF46785">
    <property type="entry name" value="Winged helix' DNA-binding domain"/>
    <property type="match status" value="1"/>
</dbReference>
<name>A0A418X4B2_9BURK</name>
<dbReference type="Gene3D" id="1.10.10.10">
    <property type="entry name" value="Winged helix-like DNA-binding domain superfamily/Winged helix DNA-binding domain"/>
    <property type="match status" value="1"/>
</dbReference>
<dbReference type="OrthoDB" id="8654642at2"/>
<keyword evidence="1" id="KW-0805">Transcription regulation</keyword>
<proteinExistence type="predicted"/>
<evidence type="ECO:0000313" key="6">
    <source>
        <dbReference type="Proteomes" id="UP000285190"/>
    </source>
</evidence>
<dbReference type="InterPro" id="IPR036388">
    <property type="entry name" value="WH-like_DNA-bd_sf"/>
</dbReference>
<dbReference type="Proteomes" id="UP000285190">
    <property type="component" value="Unassembled WGS sequence"/>
</dbReference>
<evidence type="ECO:0000313" key="5">
    <source>
        <dbReference type="EMBL" id="RJG07221.1"/>
    </source>
</evidence>
<feature type="domain" description="HTH marR-type" evidence="4">
    <location>
        <begin position="11"/>
        <end position="145"/>
    </location>
</feature>
<accession>A0A418X4B2</accession>
<sequence length="154" mass="17395">MHWADDQSWRKHNIGRLLNNAIDRFENRILQQMDEAGQGGLSLSHITITRNLDIEGTRATDLAKRASITKQSMGELIVQLEGRGLIERKPDPGDKRARIVFFTDAGLQWLKAFHIALQQAEKEIEDELGSSTLKLLKEALAAYGSRSEQADDRQ</sequence>
<dbReference type="InterPro" id="IPR039422">
    <property type="entry name" value="MarR/SlyA-like"/>
</dbReference>
<dbReference type="GO" id="GO:0006950">
    <property type="term" value="P:response to stress"/>
    <property type="evidence" value="ECO:0007669"/>
    <property type="project" value="TreeGrafter"/>
</dbReference>
<dbReference type="InterPro" id="IPR000835">
    <property type="entry name" value="HTH_MarR-typ"/>
</dbReference>